<dbReference type="Proteomes" id="UP000242791">
    <property type="component" value="Unassembled WGS sequence"/>
</dbReference>
<evidence type="ECO:0000313" key="3">
    <source>
        <dbReference type="Proteomes" id="UP000242791"/>
    </source>
</evidence>
<sequence>MASQPLIPSFLLPRGISKRTLLFFASPNAHPQQGSLRAPPPGLRLKSTITSSKSTKPSAARVLEKPDRFRPPSHPARRVMNPRSSQQPRNYPGPRLSEAELAEKKTKRYPNMFPPEGTVMHKFLTSRGIHVWISMSVLLSLATFTFSTNFKHTSPFAHLLPSWSQLLTHPIDTISQVLAVLKMHADHQTLETAEKRKKKTDDVEKRRAYRQAHGLENKEEEVVEGDVAATAAAADGQLVVDGIDGQNEEDGVVRERRRPIKKWLGIW</sequence>
<dbReference type="STRING" id="1658174.A0A1J9Q1N8"/>
<feature type="region of interest" description="Disordered" evidence="1">
    <location>
        <begin position="28"/>
        <end position="95"/>
    </location>
</feature>
<organism evidence="2 3">
    <name type="scientific">Blastomyces percursus</name>
    <dbReference type="NCBI Taxonomy" id="1658174"/>
    <lineage>
        <taxon>Eukaryota</taxon>
        <taxon>Fungi</taxon>
        <taxon>Dikarya</taxon>
        <taxon>Ascomycota</taxon>
        <taxon>Pezizomycotina</taxon>
        <taxon>Eurotiomycetes</taxon>
        <taxon>Eurotiomycetidae</taxon>
        <taxon>Onygenales</taxon>
        <taxon>Ajellomycetaceae</taxon>
        <taxon>Blastomyces</taxon>
    </lineage>
</organism>
<accession>A0A1J9Q1N8</accession>
<proteinExistence type="predicted"/>
<dbReference type="OrthoDB" id="5397827at2759"/>
<name>A0A1J9Q1N8_9EURO</name>
<protein>
    <submittedName>
        <fullName evidence="2">Uncharacterized protein</fullName>
    </submittedName>
</protein>
<dbReference type="EMBL" id="LGTZ01003120">
    <property type="protein sequence ID" value="OJD10167.1"/>
    <property type="molecule type" value="Genomic_DNA"/>
</dbReference>
<evidence type="ECO:0000256" key="1">
    <source>
        <dbReference type="SAM" id="MobiDB-lite"/>
    </source>
</evidence>
<dbReference type="VEuPathDB" id="FungiDB:ACJ73_09912"/>
<dbReference type="AlphaFoldDB" id="A0A1J9Q1N8"/>
<comment type="caution">
    <text evidence="2">The sequence shown here is derived from an EMBL/GenBank/DDBJ whole genome shotgun (WGS) entry which is preliminary data.</text>
</comment>
<reference evidence="2 3" key="1">
    <citation type="submission" date="2015-08" db="EMBL/GenBank/DDBJ databases">
        <title>Emmonsia species relationships and genome sequence.</title>
        <authorList>
            <person name="Cuomo C.A."/>
            <person name="Schwartz I.S."/>
            <person name="Kenyon C."/>
            <person name="De Hoog G.S."/>
            <person name="Govender N.P."/>
            <person name="Botha A."/>
            <person name="Moreno L."/>
            <person name="De Vries M."/>
            <person name="Munoz J.F."/>
            <person name="Stielow J.B."/>
        </authorList>
    </citation>
    <scope>NUCLEOTIDE SEQUENCE [LARGE SCALE GENOMIC DNA]</scope>
    <source>
        <strain evidence="2 3">EI222</strain>
    </source>
</reference>
<keyword evidence="3" id="KW-1185">Reference proteome</keyword>
<evidence type="ECO:0000313" key="2">
    <source>
        <dbReference type="EMBL" id="OJD10167.1"/>
    </source>
</evidence>
<feature type="compositionally biased region" description="Low complexity" evidence="1">
    <location>
        <begin position="46"/>
        <end position="58"/>
    </location>
</feature>
<gene>
    <name evidence="2" type="ORF">ACJ73_09912</name>
</gene>